<evidence type="ECO:0000313" key="2">
    <source>
        <dbReference type="WBParaSite" id="Csp11.Scaffold630.g17850.t1"/>
    </source>
</evidence>
<dbReference type="STRING" id="1561998.A0A1I7UNV1"/>
<sequence length="316" mass="36061">MNLGGFVPLPLIPNTQLPILVPALPQGIIPFNHYNQWTIDWMNQTNSQMTSIRPFLFIISSCCSGKIQTITVSFLDGLQMIYEYERENRRLIPHVCKEYETGINAQFGVRKCPVLQKEVVTVFDFVKNCVERFEFRDSNFERHDCGRCSSLIYEDELTPKYAEIAEDGNCIIHVVNAVTRMYEKYWFNCENGSFEQVNYPELQYDSSKDSTSTVLHVTPHDLTTYAITRNAQGTLQVEVLCPLTKQFEVVAPEAVVTLFSAIIKRIVVPVNFPDTPGGRKMQYISSEHHGSLLARRLNLLQLEISLGTVQLGGEFY</sequence>
<dbReference type="AlphaFoldDB" id="A0A1I7UNV1"/>
<keyword evidence="1" id="KW-1185">Reference proteome</keyword>
<accession>A0A1I7UNV1</accession>
<dbReference type="WBParaSite" id="Csp11.Scaffold630.g17850.t1">
    <property type="protein sequence ID" value="Csp11.Scaffold630.g17850.t1"/>
    <property type="gene ID" value="Csp11.Scaffold630.g17850"/>
</dbReference>
<protein>
    <submittedName>
        <fullName evidence="2">Uncharacterized protein</fullName>
    </submittedName>
</protein>
<organism evidence="1 2">
    <name type="scientific">Caenorhabditis tropicalis</name>
    <dbReference type="NCBI Taxonomy" id="1561998"/>
    <lineage>
        <taxon>Eukaryota</taxon>
        <taxon>Metazoa</taxon>
        <taxon>Ecdysozoa</taxon>
        <taxon>Nematoda</taxon>
        <taxon>Chromadorea</taxon>
        <taxon>Rhabditida</taxon>
        <taxon>Rhabditina</taxon>
        <taxon>Rhabditomorpha</taxon>
        <taxon>Rhabditoidea</taxon>
        <taxon>Rhabditidae</taxon>
        <taxon>Peloderinae</taxon>
        <taxon>Caenorhabditis</taxon>
    </lineage>
</organism>
<dbReference type="Proteomes" id="UP000095282">
    <property type="component" value="Unplaced"/>
</dbReference>
<evidence type="ECO:0000313" key="1">
    <source>
        <dbReference type="Proteomes" id="UP000095282"/>
    </source>
</evidence>
<dbReference type="GO" id="GO:0006914">
    <property type="term" value="P:autophagy"/>
    <property type="evidence" value="ECO:0007669"/>
    <property type="project" value="InterPro"/>
</dbReference>
<reference evidence="2" key="1">
    <citation type="submission" date="2016-11" db="UniProtKB">
        <authorList>
            <consortium name="WormBaseParasite"/>
        </authorList>
    </citation>
    <scope>IDENTIFICATION</scope>
</reference>
<dbReference type="PANTHER" id="PTHR21504">
    <property type="entry name" value="IG-LIKE DOMAIN-CONTAINING PROTEIN-RELATED-RELATED"/>
    <property type="match status" value="1"/>
</dbReference>
<dbReference type="PANTHER" id="PTHR21504:SF1">
    <property type="entry name" value="IG-LIKE DOMAIN-CONTAINING PROTEIN-RELATED"/>
    <property type="match status" value="1"/>
</dbReference>
<name>A0A1I7UNV1_9PELO</name>
<dbReference type="InterPro" id="IPR039908">
    <property type="entry name" value="Sepa-1"/>
</dbReference>
<proteinExistence type="predicted"/>